<evidence type="ECO:0000313" key="3">
    <source>
        <dbReference type="Proteomes" id="UP000236291"/>
    </source>
</evidence>
<feature type="region of interest" description="Disordered" evidence="1">
    <location>
        <begin position="131"/>
        <end position="159"/>
    </location>
</feature>
<evidence type="ECO:0000313" key="2">
    <source>
        <dbReference type="EMBL" id="PNX74368.1"/>
    </source>
</evidence>
<reference evidence="2 3" key="2">
    <citation type="journal article" date="2017" name="Front. Plant Sci.">
        <title>Gene Classification and Mining of Molecular Markers Useful in Red Clover (Trifolium pratense) Breeding.</title>
        <authorList>
            <person name="Istvanek J."/>
            <person name="Dluhosova J."/>
            <person name="Dluhos P."/>
            <person name="Patkova L."/>
            <person name="Nedelnik J."/>
            <person name="Repkova J."/>
        </authorList>
    </citation>
    <scope>NUCLEOTIDE SEQUENCE [LARGE SCALE GENOMIC DNA]</scope>
    <source>
        <strain evidence="3">cv. Tatra</strain>
        <tissue evidence="2">Young leaves</tissue>
    </source>
</reference>
<organism evidence="2 3">
    <name type="scientific">Trifolium pratense</name>
    <name type="common">Red clover</name>
    <dbReference type="NCBI Taxonomy" id="57577"/>
    <lineage>
        <taxon>Eukaryota</taxon>
        <taxon>Viridiplantae</taxon>
        <taxon>Streptophyta</taxon>
        <taxon>Embryophyta</taxon>
        <taxon>Tracheophyta</taxon>
        <taxon>Spermatophyta</taxon>
        <taxon>Magnoliopsida</taxon>
        <taxon>eudicotyledons</taxon>
        <taxon>Gunneridae</taxon>
        <taxon>Pentapetalae</taxon>
        <taxon>rosids</taxon>
        <taxon>fabids</taxon>
        <taxon>Fabales</taxon>
        <taxon>Fabaceae</taxon>
        <taxon>Papilionoideae</taxon>
        <taxon>50 kb inversion clade</taxon>
        <taxon>NPAAA clade</taxon>
        <taxon>Hologalegina</taxon>
        <taxon>IRL clade</taxon>
        <taxon>Trifolieae</taxon>
        <taxon>Trifolium</taxon>
    </lineage>
</organism>
<reference evidence="2 3" key="1">
    <citation type="journal article" date="2014" name="Am. J. Bot.">
        <title>Genome assembly and annotation for red clover (Trifolium pratense; Fabaceae).</title>
        <authorList>
            <person name="Istvanek J."/>
            <person name="Jaros M."/>
            <person name="Krenek A."/>
            <person name="Repkova J."/>
        </authorList>
    </citation>
    <scope>NUCLEOTIDE SEQUENCE [LARGE SCALE GENOMIC DNA]</scope>
    <source>
        <strain evidence="3">cv. Tatra</strain>
        <tissue evidence="2">Young leaves</tissue>
    </source>
</reference>
<feature type="region of interest" description="Disordered" evidence="1">
    <location>
        <begin position="48"/>
        <end position="72"/>
    </location>
</feature>
<protein>
    <submittedName>
        <fullName evidence="2">Uncharacterized protein</fullName>
    </submittedName>
</protein>
<feature type="compositionally biased region" description="Basic and acidic residues" evidence="1">
    <location>
        <begin position="61"/>
        <end position="72"/>
    </location>
</feature>
<dbReference type="Proteomes" id="UP000236291">
    <property type="component" value="Unassembled WGS sequence"/>
</dbReference>
<dbReference type="AlphaFoldDB" id="A0A2K3L759"/>
<evidence type="ECO:0000256" key="1">
    <source>
        <dbReference type="SAM" id="MobiDB-lite"/>
    </source>
</evidence>
<dbReference type="EMBL" id="ASHM01027409">
    <property type="protein sequence ID" value="PNX74368.1"/>
    <property type="molecule type" value="Genomic_DNA"/>
</dbReference>
<name>A0A2K3L759_TRIPR</name>
<proteinExistence type="predicted"/>
<comment type="caution">
    <text evidence="2">The sequence shown here is derived from an EMBL/GenBank/DDBJ whole genome shotgun (WGS) entry which is preliminary data.</text>
</comment>
<accession>A0A2K3L759</accession>
<gene>
    <name evidence="2" type="ORF">L195_g030286</name>
</gene>
<sequence>MEAKVEALESEIEEVRLSLIVVESAMKDMPVALVAMFEKSLRRSLLLEEESTNQKGSPSRKGPEKTIEKRSEAEGFTLQGDALTEFRQSVKVELPVFTGEDPAGWISCAEANPLTWEVLRDALLEWYGGHGDKDSGGDGGNEQSQAVTGYESCREGGQRRKRVGFTSGANELGRNGGADWVSVKGAKESIVGDKPTVSGLEIKEMGLLIKGVNLETGAVH</sequence>